<evidence type="ECO:0000313" key="1">
    <source>
        <dbReference type="EMBL" id="JAD37347.1"/>
    </source>
</evidence>
<organism evidence="1">
    <name type="scientific">Arundo donax</name>
    <name type="common">Giant reed</name>
    <name type="synonym">Donax arundinaceus</name>
    <dbReference type="NCBI Taxonomy" id="35708"/>
    <lineage>
        <taxon>Eukaryota</taxon>
        <taxon>Viridiplantae</taxon>
        <taxon>Streptophyta</taxon>
        <taxon>Embryophyta</taxon>
        <taxon>Tracheophyta</taxon>
        <taxon>Spermatophyta</taxon>
        <taxon>Magnoliopsida</taxon>
        <taxon>Liliopsida</taxon>
        <taxon>Poales</taxon>
        <taxon>Poaceae</taxon>
        <taxon>PACMAD clade</taxon>
        <taxon>Arundinoideae</taxon>
        <taxon>Arundineae</taxon>
        <taxon>Arundo</taxon>
    </lineage>
</organism>
<dbReference type="EMBL" id="GBRH01260548">
    <property type="protein sequence ID" value="JAD37347.1"/>
    <property type="molecule type" value="Transcribed_RNA"/>
</dbReference>
<proteinExistence type="predicted"/>
<dbReference type="AlphaFoldDB" id="A0A0A8ZR80"/>
<reference evidence="1" key="1">
    <citation type="submission" date="2014-09" db="EMBL/GenBank/DDBJ databases">
        <authorList>
            <person name="Magalhaes I.L.F."/>
            <person name="Oliveira U."/>
            <person name="Santos F.R."/>
            <person name="Vidigal T.H.D.A."/>
            <person name="Brescovit A.D."/>
            <person name="Santos A.J."/>
        </authorList>
    </citation>
    <scope>NUCLEOTIDE SEQUENCE</scope>
    <source>
        <tissue evidence="1">Shoot tissue taken approximately 20 cm above the soil surface</tissue>
    </source>
</reference>
<name>A0A0A8ZR80_ARUDO</name>
<protein>
    <submittedName>
        <fullName evidence="1">Uncharacterized protein</fullName>
    </submittedName>
</protein>
<sequence length="47" mass="5414">MTAFLPCRSLDSITVTCISYNSFNSLIIKIHSITLKYLQLAIQYLYL</sequence>
<accession>A0A0A8ZR80</accession>
<reference evidence="1" key="2">
    <citation type="journal article" date="2015" name="Data Brief">
        <title>Shoot transcriptome of the giant reed, Arundo donax.</title>
        <authorList>
            <person name="Barrero R.A."/>
            <person name="Guerrero F.D."/>
            <person name="Moolhuijzen P."/>
            <person name="Goolsby J.A."/>
            <person name="Tidwell J."/>
            <person name="Bellgard S.E."/>
            <person name="Bellgard M.I."/>
        </authorList>
    </citation>
    <scope>NUCLEOTIDE SEQUENCE</scope>
    <source>
        <tissue evidence="1">Shoot tissue taken approximately 20 cm above the soil surface</tissue>
    </source>
</reference>